<feature type="compositionally biased region" description="Basic and acidic residues" evidence="5">
    <location>
        <begin position="263"/>
        <end position="298"/>
    </location>
</feature>
<dbReference type="CDD" id="cd20104">
    <property type="entry name" value="MBT_PHF20L1-like"/>
    <property type="match status" value="1"/>
</dbReference>
<feature type="compositionally biased region" description="Basic and acidic residues" evidence="5">
    <location>
        <begin position="719"/>
        <end position="736"/>
    </location>
</feature>
<dbReference type="Pfam" id="PF18115">
    <property type="entry name" value="Tudor_3"/>
    <property type="match status" value="1"/>
</dbReference>
<feature type="region of interest" description="Disordered" evidence="5">
    <location>
        <begin position="444"/>
        <end position="474"/>
    </location>
</feature>
<feature type="compositionally biased region" description="Basic and acidic residues" evidence="5">
    <location>
        <begin position="991"/>
        <end position="1003"/>
    </location>
</feature>
<feature type="compositionally biased region" description="Polar residues" evidence="5">
    <location>
        <begin position="444"/>
        <end position="459"/>
    </location>
</feature>
<feature type="region of interest" description="Disordered" evidence="5">
    <location>
        <begin position="583"/>
        <end position="637"/>
    </location>
</feature>
<protein>
    <recommendedName>
        <fullName evidence="6">C2H2-type domain-containing protein</fullName>
    </recommendedName>
</protein>
<dbReference type="FunFam" id="2.30.30.140:FF:000049">
    <property type="entry name" value="PHD finger protein 20 (Predicted)"/>
    <property type="match status" value="1"/>
</dbReference>
<dbReference type="InterPro" id="IPR011011">
    <property type="entry name" value="Znf_FYVE_PHD"/>
</dbReference>
<keyword evidence="8" id="KW-1185">Reference proteome</keyword>
<feature type="compositionally biased region" description="Basic residues" evidence="5">
    <location>
        <begin position="1065"/>
        <end position="1077"/>
    </location>
</feature>
<dbReference type="InterPro" id="IPR013087">
    <property type="entry name" value="Znf_C2H2_type"/>
</dbReference>
<dbReference type="EMBL" id="JANPWB010000011">
    <property type="protein sequence ID" value="KAJ1124687.1"/>
    <property type="molecule type" value="Genomic_DNA"/>
</dbReference>
<evidence type="ECO:0000256" key="3">
    <source>
        <dbReference type="ARBA" id="ARBA00023242"/>
    </source>
</evidence>
<dbReference type="SUPFAM" id="SSF63748">
    <property type="entry name" value="Tudor/PWWP/MBT"/>
    <property type="match status" value="2"/>
</dbReference>
<dbReference type="PROSITE" id="PS50157">
    <property type="entry name" value="ZINC_FINGER_C2H2_2"/>
    <property type="match status" value="1"/>
</dbReference>
<evidence type="ECO:0000259" key="6">
    <source>
        <dbReference type="PROSITE" id="PS50157"/>
    </source>
</evidence>
<dbReference type="Gene3D" id="3.30.40.10">
    <property type="entry name" value="Zinc/RING finger domain, C3HC4 (zinc finger)"/>
    <property type="match status" value="1"/>
</dbReference>
<evidence type="ECO:0000256" key="1">
    <source>
        <dbReference type="ARBA" id="ARBA00004123"/>
    </source>
</evidence>
<dbReference type="InterPro" id="IPR043449">
    <property type="entry name" value="PHF20-like"/>
</dbReference>
<dbReference type="InterPro" id="IPR002999">
    <property type="entry name" value="Tudor"/>
</dbReference>
<feature type="compositionally biased region" description="Basic and acidic residues" evidence="5">
    <location>
        <begin position="746"/>
        <end position="772"/>
    </location>
</feature>
<gene>
    <name evidence="7" type="ORF">NDU88_003136</name>
</gene>
<keyword evidence="2" id="KW-0677">Repeat</keyword>
<proteinExistence type="predicted"/>
<keyword evidence="3" id="KW-0539">Nucleus</keyword>
<keyword evidence="4" id="KW-0862">Zinc</keyword>
<dbReference type="Pfam" id="PF20826">
    <property type="entry name" value="PHD_5"/>
    <property type="match status" value="1"/>
</dbReference>
<feature type="compositionally biased region" description="Basic and acidic residues" evidence="5">
    <location>
        <begin position="1021"/>
        <end position="1064"/>
    </location>
</feature>
<keyword evidence="4" id="KW-0863">Zinc-finger</keyword>
<feature type="compositionally biased region" description="Low complexity" evidence="5">
    <location>
        <begin position="590"/>
        <end position="604"/>
    </location>
</feature>
<feature type="compositionally biased region" description="Polar residues" evidence="5">
    <location>
        <begin position="609"/>
        <end position="620"/>
    </location>
</feature>
<comment type="caution">
    <text evidence="7">The sequence shown here is derived from an EMBL/GenBank/DDBJ whole genome shotgun (WGS) entry which is preliminary data.</text>
</comment>
<feature type="domain" description="C2H2-type" evidence="6">
    <location>
        <begin position="915"/>
        <end position="945"/>
    </location>
</feature>
<feature type="region of interest" description="Disordered" evidence="5">
    <location>
        <begin position="160"/>
        <end position="298"/>
    </location>
</feature>
<dbReference type="GO" id="GO:0008270">
    <property type="term" value="F:zinc ion binding"/>
    <property type="evidence" value="ECO:0007669"/>
    <property type="project" value="UniProtKB-KW"/>
</dbReference>
<comment type="subcellular location">
    <subcellularLocation>
        <location evidence="1">Nucleus</location>
    </subcellularLocation>
</comment>
<dbReference type="GO" id="GO:0044545">
    <property type="term" value="C:NSL complex"/>
    <property type="evidence" value="ECO:0007669"/>
    <property type="project" value="TreeGrafter"/>
</dbReference>
<sequence>MYAPGVLCITTPWAAEMTKNPPNRRGITFEVGAQLEARDRLKKWYAALIEEINFEEGKVLIHFKHWNHRHDEWFFWDSPDLRPEEKIQLRTEGLHSEPVQPEFRVNQQVLACWSDCRFYPAKVTAANKDGTYTVKFFDGIVQTVKNIHVKPCSKDQNLACTKPKERSKDISLRTQKKREKYKEQRSSTEINRKGKDEHSQNIDKSKDPDKPVASDTSKLECDTDKSISVSEGHSKKDPDKDKLFATAEERKKDPENQNVIVSEKNRTDCEKQKINAISEEHKIPDMHLPNTEKEDKENILKNDNDTLIDKHLEIKTNNSHRAPGNRRKRSRQQSSSSADPASQTLQPIFLTLRRRKISISVGVQSKRSRLEKNLHGLPSVNIEKPTTSSHNIQRRKKRNMSLDGQEKVKVRRRSSRLSSADIQKTTEVVRAPSTAEVVEAWLESASSSKEPLQNDPSADNTEKLPKSSSSFLRKVKLSKSQAHCEKLQIPRRSSRLSSCSMPEMTEVLHLPAKVESLKEHASITPESPQEKHIETVLDIQTEETLIDFSGKIKRKPKPGRSTKRSSNSMQEMVDVIHMTIGPTVTHPLNEQPSSPKQPPQEEVSIPQPRIQSEAKSNSLPEVSEETQFMRAASQQSSNTSLEIIDEVFVTSALSVKHNFKEQTSIQKKPPEFTQECLCDQISFMETKQFLHFDEPYEIAGMEISSTTIEGKPESSALEGKPERKALDRKTESKEREDENENQSLARKTESKAVEDDKASQSLERKTENKAEVQSESEALEGRTESEALVGQFESKAHEGTTESEALEAKTEGGDIEVKTERAAVKGKTELHGVEQTHCEEVERKTECEAGGERTGSKAVEGKIDSVAAEAKTESNKCLKPNDGKETTALQVTTLRRHSELLTCKVLTSELDRSKFKCKIKDCSKFFRKAKLLHYHMKYFHGVEKTEQVQKSVTRTIQTRGSLANEKTIQEIPKRRRTTSGSLNTPLPLELRCSHSDVKTEKQNEKRRHSVPSSDTVNIHPLLRDKSKDNHLNKYHRKQPEREKQHDCVLKDKKNKEKKSKDPLRFKAKKKKKKKKKSKPELLGSEENSETAQELSPKKIPTSDKPHPALRTPYCQEKVPLQSSDTWPIKDQLKKNEEDTLSDSSADSLLWSEDEYSQEIDVTTNPEEAVEEDERDFEIVRCMCELQEENNFMIQVRTVDPDKLPKRLHFQCEECLCWQHRVCMGLLEDNVPEKYTCFICQNPPGQRSGLKYWYDKDWLKNGHLHGLSFLEENYSHQNAKKIIATHQLLGDVHRVIELLHGLQLKMSVLQNKDHPDLKLWCLPWKQLTVDNKCHARRFHPDICGKEDSTNYRTFNGAVERPSVPSVEESYITSEHCYQKPRAYYPAIEQRLVVETRGSAMDDGVNRVRENGDDAIALMLGWELDRDKNMMERDSKHNYCKVREHAPKKSSPGEVFQMKLMDNIGDGVLNTQLQWKLNLINHVESLQDEVTHRMDFIEKELDVLESFLDYTGELEPPEPLARLPQLKHRVKQLLLDLGKVQQIALCCSTCV</sequence>
<evidence type="ECO:0000256" key="4">
    <source>
        <dbReference type="PROSITE-ProRule" id="PRU00042"/>
    </source>
</evidence>
<keyword evidence="4" id="KW-0479">Metal-binding</keyword>
<dbReference type="PROSITE" id="PS00028">
    <property type="entry name" value="ZINC_FINGER_C2H2_1"/>
    <property type="match status" value="1"/>
</dbReference>
<feature type="region of interest" description="Disordered" evidence="5">
    <location>
        <begin position="971"/>
        <end position="1147"/>
    </location>
</feature>
<evidence type="ECO:0000313" key="8">
    <source>
        <dbReference type="Proteomes" id="UP001066276"/>
    </source>
</evidence>
<dbReference type="InterPro" id="IPR041297">
    <property type="entry name" value="Crb2_Tudor"/>
</dbReference>
<evidence type="ECO:0000313" key="7">
    <source>
        <dbReference type="EMBL" id="KAJ1124687.1"/>
    </source>
</evidence>
<dbReference type="InterPro" id="IPR013083">
    <property type="entry name" value="Znf_RING/FYVE/PHD"/>
</dbReference>
<reference evidence="7" key="1">
    <citation type="journal article" date="2022" name="bioRxiv">
        <title>Sequencing and chromosome-scale assembly of the giantPleurodeles waltlgenome.</title>
        <authorList>
            <person name="Brown T."/>
            <person name="Elewa A."/>
            <person name="Iarovenko S."/>
            <person name="Subramanian E."/>
            <person name="Araus A.J."/>
            <person name="Petzold A."/>
            <person name="Susuki M."/>
            <person name="Suzuki K.-i.T."/>
            <person name="Hayashi T."/>
            <person name="Toyoda A."/>
            <person name="Oliveira C."/>
            <person name="Osipova E."/>
            <person name="Leigh N.D."/>
            <person name="Simon A."/>
            <person name="Yun M.H."/>
        </authorList>
    </citation>
    <scope>NUCLEOTIDE SEQUENCE</scope>
    <source>
        <strain evidence="7">20211129_DDA</strain>
        <tissue evidence="7">Liver</tissue>
    </source>
</reference>
<dbReference type="GO" id="GO:0006357">
    <property type="term" value="P:regulation of transcription by RNA polymerase II"/>
    <property type="evidence" value="ECO:0007669"/>
    <property type="project" value="TreeGrafter"/>
</dbReference>
<dbReference type="PANTHER" id="PTHR15856">
    <property type="entry name" value="PHD FINGER PROTEIN 20-RELATED"/>
    <property type="match status" value="1"/>
</dbReference>
<feature type="region of interest" description="Disordered" evidence="5">
    <location>
        <begin position="311"/>
        <end position="347"/>
    </location>
</feature>
<dbReference type="PANTHER" id="PTHR15856:SF27">
    <property type="entry name" value="PHD FINGER PROTEIN 20"/>
    <property type="match status" value="1"/>
</dbReference>
<feature type="region of interest" description="Disordered" evidence="5">
    <location>
        <begin position="706"/>
        <end position="812"/>
    </location>
</feature>
<dbReference type="SMART" id="SM00333">
    <property type="entry name" value="TUDOR"/>
    <property type="match status" value="2"/>
</dbReference>
<dbReference type="SUPFAM" id="SSF57903">
    <property type="entry name" value="FYVE/PHD zinc finger"/>
    <property type="match status" value="1"/>
</dbReference>
<dbReference type="GO" id="GO:0071339">
    <property type="term" value="C:MLL1 complex"/>
    <property type="evidence" value="ECO:0007669"/>
    <property type="project" value="TreeGrafter"/>
</dbReference>
<evidence type="ECO:0000256" key="2">
    <source>
        <dbReference type="ARBA" id="ARBA00022737"/>
    </source>
</evidence>
<feature type="compositionally biased region" description="Basic and acidic residues" evidence="5">
    <location>
        <begin position="162"/>
        <end position="171"/>
    </location>
</feature>
<feature type="compositionally biased region" description="Basic and acidic residues" evidence="5">
    <location>
        <begin position="180"/>
        <end position="225"/>
    </location>
</feature>
<dbReference type="Proteomes" id="UP001066276">
    <property type="component" value="Chromosome 7"/>
</dbReference>
<feature type="region of interest" description="Disordered" evidence="5">
    <location>
        <begin position="370"/>
        <end position="421"/>
    </location>
</feature>
<name>A0AAV7PBF7_PLEWA</name>
<dbReference type="CDD" id="cd20453">
    <property type="entry name" value="Tudor_PHF20"/>
    <property type="match status" value="1"/>
</dbReference>
<feature type="compositionally biased region" description="Basic and acidic residues" evidence="5">
    <location>
        <begin position="232"/>
        <end position="255"/>
    </location>
</feature>
<feature type="compositionally biased region" description="Basic and acidic residues" evidence="5">
    <location>
        <begin position="794"/>
        <end position="812"/>
    </location>
</feature>
<evidence type="ECO:0000256" key="5">
    <source>
        <dbReference type="SAM" id="MobiDB-lite"/>
    </source>
</evidence>
<accession>A0AAV7PBF7</accession>
<dbReference type="Gene3D" id="2.30.30.140">
    <property type="match status" value="2"/>
</dbReference>
<organism evidence="7 8">
    <name type="scientific">Pleurodeles waltl</name>
    <name type="common">Iberian ribbed newt</name>
    <dbReference type="NCBI Taxonomy" id="8319"/>
    <lineage>
        <taxon>Eukaryota</taxon>
        <taxon>Metazoa</taxon>
        <taxon>Chordata</taxon>
        <taxon>Craniata</taxon>
        <taxon>Vertebrata</taxon>
        <taxon>Euteleostomi</taxon>
        <taxon>Amphibia</taxon>
        <taxon>Batrachia</taxon>
        <taxon>Caudata</taxon>
        <taxon>Salamandroidea</taxon>
        <taxon>Salamandridae</taxon>
        <taxon>Pleurodelinae</taxon>
        <taxon>Pleurodeles</taxon>
    </lineage>
</organism>